<reference evidence="1 2" key="1">
    <citation type="journal article" date="2018" name="Front. Plant Sci.">
        <title>Red Clover (Trifolium pratense) and Zigzag Clover (T. medium) - A Picture of Genomic Similarities and Differences.</title>
        <authorList>
            <person name="Dluhosova J."/>
            <person name="Istvanek J."/>
            <person name="Nedelnik J."/>
            <person name="Repkova J."/>
        </authorList>
    </citation>
    <scope>NUCLEOTIDE SEQUENCE [LARGE SCALE GENOMIC DNA]</scope>
    <source>
        <strain evidence="2">cv. 10/8</strain>
        <tissue evidence="1">Leaf</tissue>
    </source>
</reference>
<dbReference type="AlphaFoldDB" id="A0A392VB64"/>
<feature type="non-terminal residue" evidence="1">
    <location>
        <position position="21"/>
    </location>
</feature>
<protein>
    <submittedName>
        <fullName evidence="1">Uncharacterized protein</fullName>
    </submittedName>
</protein>
<dbReference type="EMBL" id="LXQA011118072">
    <property type="protein sequence ID" value="MCI85544.1"/>
    <property type="molecule type" value="Genomic_DNA"/>
</dbReference>
<accession>A0A392VB64</accession>
<keyword evidence="2" id="KW-1185">Reference proteome</keyword>
<organism evidence="1 2">
    <name type="scientific">Trifolium medium</name>
    <dbReference type="NCBI Taxonomy" id="97028"/>
    <lineage>
        <taxon>Eukaryota</taxon>
        <taxon>Viridiplantae</taxon>
        <taxon>Streptophyta</taxon>
        <taxon>Embryophyta</taxon>
        <taxon>Tracheophyta</taxon>
        <taxon>Spermatophyta</taxon>
        <taxon>Magnoliopsida</taxon>
        <taxon>eudicotyledons</taxon>
        <taxon>Gunneridae</taxon>
        <taxon>Pentapetalae</taxon>
        <taxon>rosids</taxon>
        <taxon>fabids</taxon>
        <taxon>Fabales</taxon>
        <taxon>Fabaceae</taxon>
        <taxon>Papilionoideae</taxon>
        <taxon>50 kb inversion clade</taxon>
        <taxon>NPAAA clade</taxon>
        <taxon>Hologalegina</taxon>
        <taxon>IRL clade</taxon>
        <taxon>Trifolieae</taxon>
        <taxon>Trifolium</taxon>
    </lineage>
</organism>
<dbReference type="Proteomes" id="UP000265520">
    <property type="component" value="Unassembled WGS sequence"/>
</dbReference>
<comment type="caution">
    <text evidence="1">The sequence shown here is derived from an EMBL/GenBank/DDBJ whole genome shotgun (WGS) entry which is preliminary data.</text>
</comment>
<sequence length="21" mass="2413">MKVISYHLSTLLSHDVTPRSK</sequence>
<proteinExistence type="predicted"/>
<evidence type="ECO:0000313" key="1">
    <source>
        <dbReference type="EMBL" id="MCI85544.1"/>
    </source>
</evidence>
<name>A0A392VB64_9FABA</name>
<evidence type="ECO:0000313" key="2">
    <source>
        <dbReference type="Proteomes" id="UP000265520"/>
    </source>
</evidence>